<comment type="caution">
    <text evidence="1">The sequence shown here is derived from an EMBL/GenBank/DDBJ whole genome shotgun (WGS) entry which is preliminary data.</text>
</comment>
<dbReference type="EMBL" id="CM056743">
    <property type="protein sequence ID" value="KAJ8669509.1"/>
    <property type="molecule type" value="Genomic_DNA"/>
</dbReference>
<proteinExistence type="predicted"/>
<evidence type="ECO:0000313" key="1">
    <source>
        <dbReference type="EMBL" id="KAJ8669509.1"/>
    </source>
</evidence>
<evidence type="ECO:0000313" key="2">
    <source>
        <dbReference type="Proteomes" id="UP001239111"/>
    </source>
</evidence>
<accession>A0ACC2NEK4</accession>
<name>A0ACC2NEK4_9HYME</name>
<dbReference type="Proteomes" id="UP001239111">
    <property type="component" value="Chromosome 3"/>
</dbReference>
<sequence length="338" mass="37301">MTDKTISYIERDVRSDRYIVPEDANVEDYIGRRPLTDKKNFQFTLPERDIFLLIRNAITSKTESWWCKQLRVNEGLNLVQQEADLDQTDNGCERNVEVGSEGDGLQARPQDMQSVRTIIDEEKVRIRENLKHSTDNKDIHEIFDSLLIDIVYPVPVSVDWKKKLTADIKCVESCNELIKVQYQSGRSWNTGNFLRHYYLFHPPASGPGRKAVKKRRTKSSTTFEVAPEQRQDGNSDVTGAEDVGARSAPESASNVGENETPSSPRSADDSGIASGMDNSVTGLSLDNSIATTPLPSPAGLAPSVCGPESQGNIDGSISVDCAAQAQLSIIQLSDFAHA</sequence>
<gene>
    <name evidence="1" type="ORF">QAD02_000768</name>
</gene>
<keyword evidence="2" id="KW-1185">Reference proteome</keyword>
<protein>
    <submittedName>
        <fullName evidence="1">Uncharacterized protein</fullName>
    </submittedName>
</protein>
<organism evidence="1 2">
    <name type="scientific">Eretmocerus hayati</name>
    <dbReference type="NCBI Taxonomy" id="131215"/>
    <lineage>
        <taxon>Eukaryota</taxon>
        <taxon>Metazoa</taxon>
        <taxon>Ecdysozoa</taxon>
        <taxon>Arthropoda</taxon>
        <taxon>Hexapoda</taxon>
        <taxon>Insecta</taxon>
        <taxon>Pterygota</taxon>
        <taxon>Neoptera</taxon>
        <taxon>Endopterygota</taxon>
        <taxon>Hymenoptera</taxon>
        <taxon>Apocrita</taxon>
        <taxon>Proctotrupomorpha</taxon>
        <taxon>Chalcidoidea</taxon>
        <taxon>Aphelinidae</taxon>
        <taxon>Aphelininae</taxon>
        <taxon>Eretmocerus</taxon>
    </lineage>
</organism>
<reference evidence="1" key="1">
    <citation type="submission" date="2023-04" db="EMBL/GenBank/DDBJ databases">
        <title>A chromosome-level genome assembly of the parasitoid wasp Eretmocerus hayati.</title>
        <authorList>
            <person name="Zhong Y."/>
            <person name="Liu S."/>
            <person name="Liu Y."/>
        </authorList>
    </citation>
    <scope>NUCLEOTIDE SEQUENCE</scope>
    <source>
        <strain evidence="1">ZJU_SS_LIU_2023</strain>
    </source>
</reference>